<dbReference type="SUPFAM" id="SSF143865">
    <property type="entry name" value="CorA soluble domain-like"/>
    <property type="match status" value="1"/>
</dbReference>
<keyword evidence="4 8" id="KW-1003">Cell membrane</keyword>
<dbReference type="Gene3D" id="1.20.58.340">
    <property type="entry name" value="Magnesium transport protein CorA, transmembrane region"/>
    <property type="match status" value="2"/>
</dbReference>
<dbReference type="RefSeq" id="WP_232183388.1">
    <property type="nucleotide sequence ID" value="NZ_JAIOAP010000001.1"/>
</dbReference>
<evidence type="ECO:0000313" key="10">
    <source>
        <dbReference type="Proteomes" id="UP001493487"/>
    </source>
</evidence>
<keyword evidence="7 8" id="KW-0472">Membrane</keyword>
<comment type="subcellular location">
    <subcellularLocation>
        <location evidence="1">Cell membrane</location>
        <topology evidence="1">Multi-pass membrane protein</topology>
    </subcellularLocation>
    <subcellularLocation>
        <location evidence="8">Membrane</location>
        <topology evidence="8">Multi-pass membrane protein</topology>
    </subcellularLocation>
</comment>
<accession>A0ABV1KKY9</accession>
<evidence type="ECO:0000256" key="1">
    <source>
        <dbReference type="ARBA" id="ARBA00004651"/>
    </source>
</evidence>
<keyword evidence="5 8" id="KW-0812">Transmembrane</keyword>
<gene>
    <name evidence="8 9" type="primary">corA</name>
    <name evidence="9" type="ORF">QJS35_00150</name>
</gene>
<dbReference type="NCBIfam" id="TIGR00383">
    <property type="entry name" value="corA"/>
    <property type="match status" value="1"/>
</dbReference>
<comment type="function">
    <text evidence="8">Mediates influx of magnesium ions.</text>
</comment>
<comment type="caution">
    <text evidence="9">The sequence shown here is derived from an EMBL/GenBank/DDBJ whole genome shotgun (WGS) entry which is preliminary data.</text>
</comment>
<reference evidence="9 10" key="1">
    <citation type="journal article" date="2023" name="Genome Announc.">
        <title>Pan-Genome Analyses of the Genus Cohnella and Proposal of the Novel Species Cohnella silvisoli sp. nov., Isolated from Forest Soil.</title>
        <authorList>
            <person name="Wang C."/>
            <person name="Mao L."/>
            <person name="Bao G."/>
            <person name="Zhu H."/>
        </authorList>
    </citation>
    <scope>NUCLEOTIDE SEQUENCE [LARGE SCALE GENOMIC DNA]</scope>
    <source>
        <strain evidence="9 10">NL03-T5-1</strain>
    </source>
</reference>
<dbReference type="CDD" id="cd12831">
    <property type="entry name" value="TmCorA-like_u2"/>
    <property type="match status" value="1"/>
</dbReference>
<keyword evidence="10" id="KW-1185">Reference proteome</keyword>
<dbReference type="PANTHER" id="PTHR46494">
    <property type="entry name" value="CORA FAMILY METAL ION TRANSPORTER (EUROFUNG)"/>
    <property type="match status" value="1"/>
</dbReference>
<feature type="transmembrane region" description="Helical" evidence="8">
    <location>
        <begin position="290"/>
        <end position="310"/>
    </location>
</feature>
<organism evidence="9 10">
    <name type="scientific">Cohnella silvisoli</name>
    <dbReference type="NCBI Taxonomy" id="2873699"/>
    <lineage>
        <taxon>Bacteria</taxon>
        <taxon>Bacillati</taxon>
        <taxon>Bacillota</taxon>
        <taxon>Bacilli</taxon>
        <taxon>Bacillales</taxon>
        <taxon>Paenibacillaceae</taxon>
        <taxon>Cohnella</taxon>
    </lineage>
</organism>
<dbReference type="Pfam" id="PF01544">
    <property type="entry name" value="CorA"/>
    <property type="match status" value="1"/>
</dbReference>
<dbReference type="InterPro" id="IPR045863">
    <property type="entry name" value="CorA_TM1_TM2"/>
</dbReference>
<keyword evidence="8" id="KW-0460">Magnesium</keyword>
<keyword evidence="3 8" id="KW-0813">Transport</keyword>
<keyword evidence="8" id="KW-0406">Ion transport</keyword>
<evidence type="ECO:0000256" key="7">
    <source>
        <dbReference type="ARBA" id="ARBA00023136"/>
    </source>
</evidence>
<dbReference type="Proteomes" id="UP001493487">
    <property type="component" value="Unassembled WGS sequence"/>
</dbReference>
<dbReference type="InterPro" id="IPR002523">
    <property type="entry name" value="MgTranspt_CorA/ZnTranspt_ZntB"/>
</dbReference>
<dbReference type="SUPFAM" id="SSF144083">
    <property type="entry name" value="Magnesium transport protein CorA, transmembrane region"/>
    <property type="match status" value="1"/>
</dbReference>
<evidence type="ECO:0000313" key="9">
    <source>
        <dbReference type="EMBL" id="MEQ4480793.1"/>
    </source>
</evidence>
<evidence type="ECO:0000256" key="2">
    <source>
        <dbReference type="ARBA" id="ARBA00009765"/>
    </source>
</evidence>
<comment type="similarity">
    <text evidence="2 8">Belongs to the CorA metal ion transporter (MIT) (TC 1.A.35) family.</text>
</comment>
<keyword evidence="6 8" id="KW-1133">Transmembrane helix</keyword>
<feature type="transmembrane region" description="Helical" evidence="8">
    <location>
        <begin position="258"/>
        <end position="278"/>
    </location>
</feature>
<protein>
    <recommendedName>
        <fullName evidence="8">Magnesium transport protein CorA</fullName>
    </recommendedName>
</protein>
<dbReference type="EMBL" id="JASKHM010000001">
    <property type="protein sequence ID" value="MEQ4480793.1"/>
    <property type="molecule type" value="Genomic_DNA"/>
</dbReference>
<proteinExistence type="inferred from homology"/>
<evidence type="ECO:0000256" key="4">
    <source>
        <dbReference type="ARBA" id="ARBA00022475"/>
    </source>
</evidence>
<dbReference type="InterPro" id="IPR045861">
    <property type="entry name" value="CorA_cytoplasmic_dom"/>
</dbReference>
<dbReference type="Gene3D" id="3.30.460.20">
    <property type="entry name" value="CorA soluble domain-like"/>
    <property type="match status" value="1"/>
</dbReference>
<dbReference type="InterPro" id="IPR004488">
    <property type="entry name" value="Mg/Co-transport_prot_CorA"/>
</dbReference>
<evidence type="ECO:0000256" key="3">
    <source>
        <dbReference type="ARBA" id="ARBA00022448"/>
    </source>
</evidence>
<name>A0ABV1KKY9_9BACL</name>
<evidence type="ECO:0000256" key="6">
    <source>
        <dbReference type="ARBA" id="ARBA00022989"/>
    </source>
</evidence>
<evidence type="ECO:0000256" key="8">
    <source>
        <dbReference type="RuleBase" id="RU362010"/>
    </source>
</evidence>
<evidence type="ECO:0000256" key="5">
    <source>
        <dbReference type="ARBA" id="ARBA00022692"/>
    </source>
</evidence>
<sequence length="317" mass="37621">MLRIMAMTENQELLEEIPLHNLMDSNIKWFWVDFDCPTEAEIELLDSYFHFHPLAIEDCMHFLQRPKVDHYEDTHFFVVHGLQPETLKAEEIDFFIGPRGIVTFHLSPSPEIEEAWRRLHDPLIRKGKDHNYIAYLIMDKLVDNYFPTLYLIEDQLNELEAQGENKTDIQKLTEQVYDIRSDLLRLRRTVFPMRDLLYRIINSDKVHGINEQKAYFTDIYDHLLKLTEMIESNREMTADLRDSYDSLRSNRMSSIMKTLTVITTIFMPLTFIAGVYGMNFVNMPELQWHSGYFVVIGVMSVLGVGMYIWFKRKGWFD</sequence>
<dbReference type="PANTHER" id="PTHR46494:SF1">
    <property type="entry name" value="CORA FAMILY METAL ION TRANSPORTER (EUROFUNG)"/>
    <property type="match status" value="1"/>
</dbReference>